<dbReference type="OrthoDB" id="4090074at2759"/>
<feature type="domain" description="RRN6 beta-propeller" evidence="2">
    <location>
        <begin position="104"/>
        <end position="455"/>
    </location>
</feature>
<dbReference type="InterPro" id="IPR048535">
    <property type="entry name" value="RRN6_beta-prop"/>
</dbReference>
<dbReference type="GO" id="GO:0070860">
    <property type="term" value="C:RNA polymerase I core factor complex"/>
    <property type="evidence" value="ECO:0007669"/>
    <property type="project" value="TreeGrafter"/>
</dbReference>
<feature type="region of interest" description="Disordered" evidence="1">
    <location>
        <begin position="786"/>
        <end position="953"/>
    </location>
</feature>
<feature type="domain" description="RRN6 K-rich C-terminal" evidence="3">
    <location>
        <begin position="799"/>
        <end position="953"/>
    </location>
</feature>
<feature type="compositionally biased region" description="Basic residues" evidence="1">
    <location>
        <begin position="940"/>
        <end position="953"/>
    </location>
</feature>
<feature type="compositionally biased region" description="Gly residues" evidence="1">
    <location>
        <begin position="910"/>
        <end position="920"/>
    </location>
</feature>
<dbReference type="Pfam" id="PF20640">
    <property type="entry name" value="Rrn6_HB"/>
    <property type="match status" value="1"/>
</dbReference>
<comment type="caution">
    <text evidence="5">The sequence shown here is derived from an EMBL/GenBank/DDBJ whole genome shotgun (WGS) entry which is preliminary data.</text>
</comment>
<evidence type="ECO:0000259" key="3">
    <source>
        <dbReference type="Pfam" id="PF20639"/>
    </source>
</evidence>
<proteinExistence type="predicted"/>
<feature type="compositionally biased region" description="Pro residues" evidence="1">
    <location>
        <begin position="748"/>
        <end position="763"/>
    </location>
</feature>
<feature type="domain" description="RRN6 helical bundle" evidence="4">
    <location>
        <begin position="635"/>
        <end position="720"/>
    </location>
</feature>
<reference evidence="5" key="1">
    <citation type="submission" date="2022-10" db="EMBL/GenBank/DDBJ databases">
        <title>Tapping the CABI collections for fungal endophytes: first genome assemblies for Collariella, Neodidymelliopsis, Ascochyta clinopodiicola, Didymella pomorum, Didymosphaeria variabile, Neocosmospora piperis and Neocucurbitaria cava.</title>
        <authorList>
            <person name="Hill R."/>
        </authorList>
    </citation>
    <scope>NUCLEOTIDE SEQUENCE</scope>
    <source>
        <strain evidence="5">IMI 355091</strain>
    </source>
</reference>
<evidence type="ECO:0000259" key="2">
    <source>
        <dbReference type="Pfam" id="PF10214"/>
    </source>
</evidence>
<protein>
    <recommendedName>
        <fullName evidence="7">RNA polymerase I-specific transcription initiation factor RRN6-like protein</fullName>
    </recommendedName>
</protein>
<evidence type="ECO:0000256" key="1">
    <source>
        <dbReference type="SAM" id="MobiDB-lite"/>
    </source>
</evidence>
<dbReference type="EMBL" id="JAPEVA010000053">
    <property type="protein sequence ID" value="KAJ4403263.1"/>
    <property type="molecule type" value="Genomic_DNA"/>
</dbReference>
<gene>
    <name evidence="5" type="ORF">N0V91_006666</name>
</gene>
<feature type="region of interest" description="Disordered" evidence="1">
    <location>
        <begin position="719"/>
        <end position="771"/>
    </location>
</feature>
<evidence type="ECO:0000313" key="6">
    <source>
        <dbReference type="Proteomes" id="UP001140510"/>
    </source>
</evidence>
<dbReference type="PANTHER" id="PTHR28221:SF2">
    <property type="entry name" value="RNA POLYMERASE I-SPECIFIC TRANSCRIPTION INITIATION FACTOR RRN6"/>
    <property type="match status" value="1"/>
</dbReference>
<dbReference type="Pfam" id="PF10214">
    <property type="entry name" value="Rrn6_beta-prop"/>
    <property type="match status" value="1"/>
</dbReference>
<evidence type="ECO:0008006" key="7">
    <source>
        <dbReference type="Google" id="ProtNLM"/>
    </source>
</evidence>
<dbReference type="AlphaFoldDB" id="A0A9W8ZCZ5"/>
<keyword evidence="6" id="KW-1185">Reference proteome</keyword>
<dbReference type="GO" id="GO:0001179">
    <property type="term" value="F:RNA polymerase I general transcription initiation factor binding"/>
    <property type="evidence" value="ECO:0007669"/>
    <property type="project" value="TreeGrafter"/>
</dbReference>
<evidence type="ECO:0000313" key="5">
    <source>
        <dbReference type="EMBL" id="KAJ4403263.1"/>
    </source>
</evidence>
<dbReference type="GO" id="GO:0042790">
    <property type="term" value="P:nucleolar large rRNA transcription by RNA polymerase I"/>
    <property type="evidence" value="ECO:0007669"/>
    <property type="project" value="TreeGrafter"/>
</dbReference>
<dbReference type="GO" id="GO:0001163">
    <property type="term" value="F:RNA polymerase I transcription regulatory region sequence-specific DNA binding"/>
    <property type="evidence" value="ECO:0007669"/>
    <property type="project" value="TreeGrafter"/>
</dbReference>
<dbReference type="Proteomes" id="UP001140510">
    <property type="component" value="Unassembled WGS sequence"/>
</dbReference>
<dbReference type="InterPro" id="IPR048537">
    <property type="entry name" value="RRN6_HB"/>
</dbReference>
<evidence type="ECO:0000259" key="4">
    <source>
        <dbReference type="Pfam" id="PF20640"/>
    </source>
</evidence>
<dbReference type="InterPro" id="IPR048536">
    <property type="entry name" value="Rrn6_K-rich"/>
</dbReference>
<accession>A0A9W8ZCZ5</accession>
<feature type="compositionally biased region" description="Polar residues" evidence="1">
    <location>
        <begin position="862"/>
        <end position="872"/>
    </location>
</feature>
<feature type="compositionally biased region" description="Polar residues" evidence="1">
    <location>
        <begin position="889"/>
        <end position="908"/>
    </location>
</feature>
<feature type="compositionally biased region" description="Polar residues" evidence="1">
    <location>
        <begin position="731"/>
        <end position="740"/>
    </location>
</feature>
<dbReference type="Pfam" id="PF20639">
    <property type="entry name" value="Rrn6_K-rich"/>
    <property type="match status" value="1"/>
</dbReference>
<dbReference type="InterPro" id="IPR019350">
    <property type="entry name" value="RNA_pol_I-sp_TIF_RRN6-like"/>
</dbReference>
<name>A0A9W8ZCZ5_9PLEO</name>
<organism evidence="5 6">
    <name type="scientific">Didymella pomorum</name>
    <dbReference type="NCBI Taxonomy" id="749634"/>
    <lineage>
        <taxon>Eukaryota</taxon>
        <taxon>Fungi</taxon>
        <taxon>Dikarya</taxon>
        <taxon>Ascomycota</taxon>
        <taxon>Pezizomycotina</taxon>
        <taxon>Dothideomycetes</taxon>
        <taxon>Pleosporomycetidae</taxon>
        <taxon>Pleosporales</taxon>
        <taxon>Pleosporineae</taxon>
        <taxon>Didymellaceae</taxon>
        <taxon>Didymella</taxon>
    </lineage>
</organism>
<dbReference type="PANTHER" id="PTHR28221">
    <property type="entry name" value="RNA POLYMERASE I-SPECIFIC TRANSCRIPTION INITIATION FACTOR RRN6"/>
    <property type="match status" value="1"/>
</dbReference>
<sequence length="953" mass="105753">MADSSLSDLNYGRPGLTSYDLDDRGWHTSRDATRQTLQQASEWQLAIPAALDASATNNFTNATATRKDARRLAHNHPHLVPAAKGLPELSAVSHGIGSAATAYDPHVGNLLSFGTVFLRKFARSKQIIAVPAGPSGNILRLVPLARQRYGWEGDRSVRLEAPFCSVVDSGYWNEEAASIQQIAFGQARTSNSLLAVRLPSKTVFFRPSYHRSRRAAIPSPHYDLPPSLLSARPILAITSDETGGAPHADVAFNPDYQFHVGVVDQRGAWSVWQVERRAKRDEYSSSRLVGGHPYLTEEEANESEDGWARVLWTGSNALVVCNRRQLSVVELTGESFEYLHAPPIIPQRSSDWILDIKQHTQNRLFVLTSTRIFLISVTTSSDAIDSTPAGATILLSRRHYRGDEDLTLQMHPQLFEEETALFLTSRLNKLVQVYFFQGQSSNQTESFSMTDPVELGAGLPNDANISQMYLRPLDYTAKEKLRHNRWNASAHSYYERAIPFHQLTVLTADLGVHQIVLVSSKHESNPERLAWRKIARQQYLDTRDEAEEVDDVVMPDGPDWDVEPELKLRSQVPRQISNEGADNQTADHAWLYESLYQEEPAGIASIDDIIHSFETIMTQETPVFESNVIENLGMVDVSDVDAASAKFQQLVTSQGNNIFRAIAAQPVLGVPGNEQLSITNLYDTILKDWIAPLPTETPVPVRQAKERLARRVAAEVTLASTQLRPEEGGQHPSSLPTLPSKSADLPPSSLPTPPQSSMPPSSPLFPEAFQPRMSDPLSRLRRHLRIGDDSPTTPLPPSVSELLSHWQPGTDPSIYDWEATERAIRPDADDEEAQEQREEERKKKERRERRQKREDERLRAKTQASSQATFTQPVFPRSSPGPSFGGMAASSQVPVPTLSQMPSHVHSQGGTFGGFGGFGGMNSIVPQSQVEPGKFGGRPDKKKKKGKSRISGF</sequence>